<dbReference type="PROSITE" id="PS00678">
    <property type="entry name" value="WD_REPEATS_1"/>
    <property type="match status" value="3"/>
</dbReference>
<dbReference type="InterPro" id="IPR037190">
    <property type="entry name" value="LIS1_N"/>
</dbReference>
<sequence length="436" mass="48435">MSELLSDRQQQELHISILDYLYSAGLIKTYEQLRQEAPGFTDFQADPDTKSSGLLVKKWMSVIRMQKKIMELETKLAQALEEVSHVGHLSAGGTKHANKDWLPTGHPKHALSGHRDKVNAVSFHPTYSVFASAGADAAVKIWDWDSGELERTLKGHTKSVTDCDFDSAGKYLATSSYDLFIKLWNVHDDYKNFATLRGHEHSISSVRFLPGDNRIASSSRDQSVRVWDVQTTHCIKVLQLHQDWIRSALPSCDGRLILTCSDDHTTRITDLESAATKAEMRGHDNVVEVAVFVPSISIPAVRDLVAIPASAQTSKIDSMGVTFVATGSRDKTVRIWDGLRGQCLWTFFSKVGHDNWVRALVFHPSGKYLLSAADDGTIRIWDLKTGRCMKKVEAHSPFVQCLAWGRVKVEGQGDADGTVNVVATGGTDKLVKIWHP</sequence>
<evidence type="ECO:0000256" key="4">
    <source>
        <dbReference type="ARBA" id="ARBA00022618"/>
    </source>
</evidence>
<dbReference type="InterPro" id="IPR056795">
    <property type="entry name" value="PAC1-like_LisH-like_dom"/>
</dbReference>
<dbReference type="InterPro" id="IPR006594">
    <property type="entry name" value="LisH"/>
</dbReference>
<dbReference type="FunFam" id="1.20.960.30:FF:000002">
    <property type="entry name" value="Platelet-activating factor acetylhydrolase ib"/>
    <property type="match status" value="1"/>
</dbReference>
<reference evidence="15 16" key="1">
    <citation type="submission" date="2014-04" db="EMBL/GenBank/DDBJ databases">
        <authorList>
            <consortium name="DOE Joint Genome Institute"/>
            <person name="Kuo A."/>
            <person name="Tarkka M."/>
            <person name="Buscot F."/>
            <person name="Kohler A."/>
            <person name="Nagy L.G."/>
            <person name="Floudas D."/>
            <person name="Copeland A."/>
            <person name="Barry K.W."/>
            <person name="Cichocki N."/>
            <person name="Veneault-Fourrey C."/>
            <person name="LaButti K."/>
            <person name="Lindquist E.A."/>
            <person name="Lipzen A."/>
            <person name="Lundell T."/>
            <person name="Morin E."/>
            <person name="Murat C."/>
            <person name="Sun H."/>
            <person name="Tunlid A."/>
            <person name="Henrissat B."/>
            <person name="Grigoriev I.V."/>
            <person name="Hibbett D.S."/>
            <person name="Martin F."/>
            <person name="Nordberg H.P."/>
            <person name="Cantor M.N."/>
            <person name="Hua S.X."/>
        </authorList>
    </citation>
    <scope>NUCLEOTIDE SEQUENCE [LARGE SCALE GENOMIC DNA]</scope>
    <source>
        <strain evidence="15 16">F 1598</strain>
    </source>
</reference>
<protein>
    <recommendedName>
        <fullName evidence="11">Nuclear distribution protein PAC1</fullName>
    </recommendedName>
    <alternativeName>
        <fullName evidence="11">Lissencephaly-1 homolog</fullName>
        <shortName evidence="11">LIS-1</shortName>
    </alternativeName>
    <alternativeName>
        <fullName evidence="11">nudF homolog</fullName>
    </alternativeName>
</protein>
<keyword evidence="3 12" id="KW-0853">WD repeat</keyword>
<dbReference type="EMBL" id="KN833213">
    <property type="protein sequence ID" value="KIM71777.1"/>
    <property type="molecule type" value="Genomic_DNA"/>
</dbReference>
<dbReference type="SUPFAM" id="SSF109925">
    <property type="entry name" value="Lissencephaly-1 protein (Lis-1, PAF-AH alpha) N-terminal domain"/>
    <property type="match status" value="1"/>
</dbReference>
<feature type="repeat" description="WD" evidence="12">
    <location>
        <begin position="153"/>
        <end position="186"/>
    </location>
</feature>
<keyword evidence="1 11" id="KW-0813">Transport</keyword>
<dbReference type="OrthoDB" id="10264588at2759"/>
<feature type="region of interest" description="Disordered" evidence="13">
    <location>
        <begin position="92"/>
        <end position="113"/>
    </location>
</feature>
<feature type="repeat" description="WD" evidence="12">
    <location>
        <begin position="323"/>
        <end position="337"/>
    </location>
</feature>
<dbReference type="PROSITE" id="PS50082">
    <property type="entry name" value="WD_REPEATS_2"/>
    <property type="match status" value="5"/>
</dbReference>
<dbReference type="GO" id="GO:0005874">
    <property type="term" value="C:microtubule"/>
    <property type="evidence" value="ECO:0007669"/>
    <property type="project" value="UniProtKB-KW"/>
</dbReference>
<evidence type="ECO:0000256" key="10">
    <source>
        <dbReference type="ARBA" id="ARBA00023306"/>
    </source>
</evidence>
<evidence type="ECO:0000256" key="8">
    <source>
        <dbReference type="ARBA" id="ARBA00023054"/>
    </source>
</evidence>
<comment type="subunit">
    <text evidence="11">Self-associates. Interacts with NDL1 and dynein.</text>
</comment>
<evidence type="ECO:0000313" key="16">
    <source>
        <dbReference type="Proteomes" id="UP000054166"/>
    </source>
</evidence>
<evidence type="ECO:0000256" key="12">
    <source>
        <dbReference type="PROSITE-ProRule" id="PRU00221"/>
    </source>
</evidence>
<gene>
    <name evidence="11" type="primary">PAC1</name>
    <name evidence="11" type="synonym">LIS1</name>
    <name evidence="15" type="ORF">PILCRDRAFT_830134</name>
</gene>
<comment type="similarity">
    <text evidence="11">Belongs to the WD repeat LIS1/nudF family.</text>
</comment>
<evidence type="ECO:0000256" key="13">
    <source>
        <dbReference type="SAM" id="MobiDB-lite"/>
    </source>
</evidence>
<dbReference type="AlphaFoldDB" id="A0A0C3B3B4"/>
<dbReference type="InterPro" id="IPR019775">
    <property type="entry name" value="WD40_repeat_CS"/>
</dbReference>
<evidence type="ECO:0000256" key="6">
    <source>
        <dbReference type="ARBA" id="ARBA00022737"/>
    </source>
</evidence>
<comment type="subcellular location">
    <subcellularLocation>
        <location evidence="11">Cytoplasm</location>
        <location evidence="11">Cytoskeleton</location>
    </subcellularLocation>
    <subcellularLocation>
        <location evidence="11">Cytoplasm</location>
        <location evidence="11">Cytoskeleton</location>
        <location evidence="11">Spindle pole</location>
    </subcellularLocation>
    <text evidence="11">Localizes to the plus ends of microtubules at the hyphal tip and the mitotic spindle poles.</text>
</comment>
<dbReference type="InParanoid" id="A0A0C3B3B4"/>
<keyword evidence="8 11" id="KW-0175">Coiled coil</keyword>
<dbReference type="Gene3D" id="2.130.10.10">
    <property type="entry name" value="YVTN repeat-like/Quinoprotein amine dehydrogenase"/>
    <property type="match status" value="1"/>
</dbReference>
<evidence type="ECO:0000256" key="3">
    <source>
        <dbReference type="ARBA" id="ARBA00022574"/>
    </source>
</evidence>
<evidence type="ECO:0000256" key="2">
    <source>
        <dbReference type="ARBA" id="ARBA00022490"/>
    </source>
</evidence>
<keyword evidence="6" id="KW-0677">Repeat</keyword>
<keyword evidence="7 11" id="KW-0498">Mitosis</keyword>
<dbReference type="InterPro" id="IPR017252">
    <property type="entry name" value="Dynein_regulator_LIS1"/>
</dbReference>
<dbReference type="InterPro" id="IPR036322">
    <property type="entry name" value="WD40_repeat_dom_sf"/>
</dbReference>
<dbReference type="HOGENOM" id="CLU_000288_57_15_1"/>
<dbReference type="PIRSF" id="PIRSF037647">
    <property type="entry name" value="Dynein_regulator_Lis1"/>
    <property type="match status" value="1"/>
</dbReference>
<dbReference type="GO" id="GO:0005737">
    <property type="term" value="C:cytoplasm"/>
    <property type="evidence" value="ECO:0007669"/>
    <property type="project" value="UniProtKB-UniRule"/>
</dbReference>
<evidence type="ECO:0000256" key="11">
    <source>
        <dbReference type="HAMAP-Rule" id="MF_03141"/>
    </source>
</evidence>
<dbReference type="GO" id="GO:0051301">
    <property type="term" value="P:cell division"/>
    <property type="evidence" value="ECO:0007669"/>
    <property type="project" value="UniProtKB-KW"/>
</dbReference>
<dbReference type="GO" id="GO:0005875">
    <property type="term" value="C:microtubule associated complex"/>
    <property type="evidence" value="ECO:0007669"/>
    <property type="project" value="UniProtKB-UniRule"/>
</dbReference>
<dbReference type="HAMAP" id="MF_03141">
    <property type="entry name" value="lis1"/>
    <property type="match status" value="1"/>
</dbReference>
<dbReference type="GO" id="GO:0000132">
    <property type="term" value="P:establishment of mitotic spindle orientation"/>
    <property type="evidence" value="ECO:0007669"/>
    <property type="project" value="UniProtKB-UniRule"/>
</dbReference>
<feature type="repeat" description="WD" evidence="12">
    <location>
        <begin position="196"/>
        <end position="237"/>
    </location>
</feature>
<dbReference type="GO" id="GO:0070840">
    <property type="term" value="F:dynein complex binding"/>
    <property type="evidence" value="ECO:0007669"/>
    <property type="project" value="UniProtKB-UniRule"/>
</dbReference>
<evidence type="ECO:0000256" key="7">
    <source>
        <dbReference type="ARBA" id="ARBA00022776"/>
    </source>
</evidence>
<dbReference type="Pfam" id="PF00400">
    <property type="entry name" value="WD40"/>
    <property type="match status" value="7"/>
</dbReference>
<dbReference type="InterPro" id="IPR001680">
    <property type="entry name" value="WD40_rpt"/>
</dbReference>
<dbReference type="CDD" id="cd00200">
    <property type="entry name" value="WD40"/>
    <property type="match status" value="1"/>
</dbReference>
<dbReference type="GO" id="GO:0000922">
    <property type="term" value="C:spindle pole"/>
    <property type="evidence" value="ECO:0007669"/>
    <property type="project" value="UniProtKB-SubCell"/>
</dbReference>
<dbReference type="GO" id="GO:1990234">
    <property type="term" value="C:transferase complex"/>
    <property type="evidence" value="ECO:0007669"/>
    <property type="project" value="UniProtKB-ARBA"/>
</dbReference>
<keyword evidence="4 11" id="KW-0132">Cell division</keyword>
<dbReference type="PANTHER" id="PTHR22847:SF637">
    <property type="entry name" value="WD REPEAT DOMAIN 5B"/>
    <property type="match status" value="1"/>
</dbReference>
<dbReference type="STRING" id="765440.A0A0C3B3B4"/>
<feature type="repeat" description="WD" evidence="12">
    <location>
        <begin position="350"/>
        <end position="391"/>
    </location>
</feature>
<evidence type="ECO:0000259" key="14">
    <source>
        <dbReference type="Pfam" id="PF24951"/>
    </source>
</evidence>
<dbReference type="Gene3D" id="1.20.960.30">
    <property type="match status" value="1"/>
</dbReference>
<comment type="function">
    <text evidence="11">Positively regulates the activity of the minus-end directed microtubule motor protein dynein. May enhance dynein-mediated microtubule sliding by targeting dynein to the microtubule plus end. Required for nuclear migration during vegetative growth as well as development. Required for retrograde early endosome (EE) transport from the hyphal tip. Required for localization of dynein to the mitotic spindle poles. Recruits additional proteins to the dynein complex at SPBs.</text>
</comment>
<proteinExistence type="inferred from homology"/>
<keyword evidence="5 11" id="KW-0493">Microtubule</keyword>
<name>A0A0C3B3B4_PILCF</name>
<comment type="domain">
    <text evidence="11">Dimerization mediated by the LisH domain may be required to activate dynein.</text>
</comment>
<reference evidence="16" key="2">
    <citation type="submission" date="2015-01" db="EMBL/GenBank/DDBJ databases">
        <title>Evolutionary Origins and Diversification of the Mycorrhizal Mutualists.</title>
        <authorList>
            <consortium name="DOE Joint Genome Institute"/>
            <consortium name="Mycorrhizal Genomics Consortium"/>
            <person name="Kohler A."/>
            <person name="Kuo A."/>
            <person name="Nagy L.G."/>
            <person name="Floudas D."/>
            <person name="Copeland A."/>
            <person name="Barry K.W."/>
            <person name="Cichocki N."/>
            <person name="Veneault-Fourrey C."/>
            <person name="LaButti K."/>
            <person name="Lindquist E.A."/>
            <person name="Lipzen A."/>
            <person name="Lundell T."/>
            <person name="Morin E."/>
            <person name="Murat C."/>
            <person name="Riley R."/>
            <person name="Ohm R."/>
            <person name="Sun H."/>
            <person name="Tunlid A."/>
            <person name="Henrissat B."/>
            <person name="Grigoriev I.V."/>
            <person name="Hibbett D.S."/>
            <person name="Martin F."/>
        </authorList>
    </citation>
    <scope>NUCLEOTIDE SEQUENCE [LARGE SCALE GENOMIC DNA]</scope>
    <source>
        <strain evidence="16">F 1598</strain>
    </source>
</reference>
<keyword evidence="16" id="KW-1185">Reference proteome</keyword>
<dbReference type="InterPro" id="IPR020472">
    <property type="entry name" value="WD40_PAC1"/>
</dbReference>
<evidence type="ECO:0000313" key="15">
    <source>
        <dbReference type="EMBL" id="KIM71777.1"/>
    </source>
</evidence>
<accession>A0A0C3B3B4</accession>
<keyword evidence="10 11" id="KW-0131">Cell cycle</keyword>
<dbReference type="InterPro" id="IPR015943">
    <property type="entry name" value="WD40/YVTN_repeat-like_dom_sf"/>
</dbReference>
<dbReference type="SMART" id="SM00320">
    <property type="entry name" value="WD40"/>
    <property type="match status" value="7"/>
</dbReference>
<dbReference type="PRINTS" id="PR00320">
    <property type="entry name" value="GPROTEINBRPT"/>
</dbReference>
<keyword evidence="2 11" id="KW-0963">Cytoplasm</keyword>
<feature type="domain" description="PAC1-like LisH-like dimerisation" evidence="14">
    <location>
        <begin position="7"/>
        <end position="38"/>
    </location>
</feature>
<dbReference type="PANTHER" id="PTHR22847">
    <property type="entry name" value="WD40 REPEAT PROTEIN"/>
    <property type="match status" value="1"/>
</dbReference>
<dbReference type="Pfam" id="PF24951">
    <property type="entry name" value="LisH_PAC1"/>
    <property type="match status" value="1"/>
</dbReference>
<evidence type="ECO:0000256" key="5">
    <source>
        <dbReference type="ARBA" id="ARBA00022701"/>
    </source>
</evidence>
<dbReference type="GO" id="GO:0051012">
    <property type="term" value="P:microtubule sliding"/>
    <property type="evidence" value="ECO:0007669"/>
    <property type="project" value="UniProtKB-UniRule"/>
</dbReference>
<evidence type="ECO:0000256" key="9">
    <source>
        <dbReference type="ARBA" id="ARBA00023212"/>
    </source>
</evidence>
<dbReference type="PROSITE" id="PS50294">
    <property type="entry name" value="WD_REPEATS_REGION"/>
    <property type="match status" value="4"/>
</dbReference>
<keyword evidence="9 11" id="KW-0206">Cytoskeleton</keyword>
<dbReference type="SUPFAM" id="SSF50978">
    <property type="entry name" value="WD40 repeat-like"/>
    <property type="match status" value="1"/>
</dbReference>
<evidence type="ECO:0000256" key="1">
    <source>
        <dbReference type="ARBA" id="ARBA00022448"/>
    </source>
</evidence>
<dbReference type="Proteomes" id="UP000054166">
    <property type="component" value="Unassembled WGS sequence"/>
</dbReference>
<dbReference type="PROSITE" id="PS50896">
    <property type="entry name" value="LISH"/>
    <property type="match status" value="1"/>
</dbReference>
<organism evidence="15 16">
    <name type="scientific">Piloderma croceum (strain F 1598)</name>
    <dbReference type="NCBI Taxonomy" id="765440"/>
    <lineage>
        <taxon>Eukaryota</taxon>
        <taxon>Fungi</taxon>
        <taxon>Dikarya</taxon>
        <taxon>Basidiomycota</taxon>
        <taxon>Agaricomycotina</taxon>
        <taxon>Agaricomycetes</taxon>
        <taxon>Agaricomycetidae</taxon>
        <taxon>Atheliales</taxon>
        <taxon>Atheliaceae</taxon>
        <taxon>Piloderma</taxon>
    </lineage>
</organism>
<feature type="repeat" description="WD" evidence="12">
    <location>
        <begin position="111"/>
        <end position="152"/>
    </location>
</feature>